<organism evidence="10 11">
    <name type="scientific">Brachymonas denitrificans DSM 15123</name>
    <dbReference type="NCBI Taxonomy" id="1121117"/>
    <lineage>
        <taxon>Bacteria</taxon>
        <taxon>Pseudomonadati</taxon>
        <taxon>Pseudomonadota</taxon>
        <taxon>Betaproteobacteria</taxon>
        <taxon>Burkholderiales</taxon>
        <taxon>Comamonadaceae</taxon>
        <taxon>Brachymonas</taxon>
    </lineage>
</organism>
<dbReference type="PANTHER" id="PTHR30462">
    <property type="entry name" value="INTERMEMBRANE TRANSPORT PROTEIN PQIB-RELATED"/>
    <property type="match status" value="1"/>
</dbReference>
<evidence type="ECO:0000313" key="11">
    <source>
        <dbReference type="Proteomes" id="UP000199531"/>
    </source>
</evidence>
<dbReference type="Proteomes" id="UP000199531">
    <property type="component" value="Unassembled WGS sequence"/>
</dbReference>
<evidence type="ECO:0000256" key="4">
    <source>
        <dbReference type="ARBA" id="ARBA00022692"/>
    </source>
</evidence>
<dbReference type="InterPro" id="IPR051800">
    <property type="entry name" value="PqiA-PqiB_transport"/>
</dbReference>
<dbReference type="EMBL" id="FOCW01000001">
    <property type="protein sequence ID" value="SEN31145.1"/>
    <property type="molecule type" value="Genomic_DNA"/>
</dbReference>
<feature type="region of interest" description="Disordered" evidence="7">
    <location>
        <begin position="645"/>
        <end position="668"/>
    </location>
</feature>
<evidence type="ECO:0000256" key="7">
    <source>
        <dbReference type="SAM" id="MobiDB-lite"/>
    </source>
</evidence>
<feature type="transmembrane region" description="Helical" evidence="8">
    <location>
        <begin position="115"/>
        <end position="136"/>
    </location>
</feature>
<dbReference type="AlphaFoldDB" id="A0A1H8FHM8"/>
<dbReference type="Pfam" id="PF02470">
    <property type="entry name" value="MlaD"/>
    <property type="match status" value="2"/>
</dbReference>
<dbReference type="OrthoDB" id="9806984at2"/>
<feature type="domain" description="Mce/MlaD" evidence="9">
    <location>
        <begin position="141"/>
        <end position="229"/>
    </location>
</feature>
<name>A0A1H8FHM8_9BURK</name>
<dbReference type="RefSeq" id="WP_159430720.1">
    <property type="nucleotide sequence ID" value="NZ_FOCW01000001.1"/>
</dbReference>
<evidence type="ECO:0000256" key="8">
    <source>
        <dbReference type="SAM" id="Phobius"/>
    </source>
</evidence>
<keyword evidence="6 8" id="KW-0472">Membrane</keyword>
<proteinExistence type="predicted"/>
<keyword evidence="4 8" id="KW-0812">Transmembrane</keyword>
<protein>
    <submittedName>
        <fullName evidence="10">Paraquat-inducible protein B</fullName>
    </submittedName>
</protein>
<keyword evidence="11" id="KW-1185">Reference proteome</keyword>
<keyword evidence="5 8" id="KW-1133">Transmembrane helix</keyword>
<evidence type="ECO:0000256" key="1">
    <source>
        <dbReference type="ARBA" id="ARBA00004533"/>
    </source>
</evidence>
<evidence type="ECO:0000256" key="5">
    <source>
        <dbReference type="ARBA" id="ARBA00022989"/>
    </source>
</evidence>
<dbReference type="GO" id="GO:0005886">
    <property type="term" value="C:plasma membrane"/>
    <property type="evidence" value="ECO:0007669"/>
    <property type="project" value="UniProtKB-SubCell"/>
</dbReference>
<gene>
    <name evidence="10" type="ORF">SAMN02745977_01059</name>
</gene>
<dbReference type="PANTHER" id="PTHR30462:SF0">
    <property type="entry name" value="INTERMEMBRANE TRANSPORT PROTEIN YEBT"/>
    <property type="match status" value="1"/>
</dbReference>
<accession>A0A1H8FHM8</accession>
<dbReference type="STRING" id="1121117.SAMN02745977_01059"/>
<evidence type="ECO:0000256" key="6">
    <source>
        <dbReference type="ARBA" id="ARBA00023136"/>
    </source>
</evidence>
<sequence>MDPRQDSHATPRAPNTTPPTGGQIPPESEVPGYPVAASETGEAAPRSLPDQGQQSGVQGDGLVKHTGSGATATSVQAEAKEASYSSGTPRNGEHDTVLPPQPVIRAQTRRPRFSLIWLLPLVAVLIALSMAVHNWLQTGPMISIRFQTAEGLVAGKSQVRYKEVVIGTVRSVSLAEQGDGVVVQVQLEGTAAKVANSGTRFWVVRPQLGLGGVTGLGTLLSGAYIGTDAGDYANPKQTEFVGLEQPPAVTRDSKGKRYYLMTNTLGSLGIGSPVFYRRVQVGRVTSYALAKDGKGIGVEVFIDQPYDAYVTPRTRFWNASGIDVSVGSDGVKVNTESLAAIVAGGVAFGEPPESAVPVAAEQIAKAVADTAPEGTRFQLHDNAKVAMSSRSETPVVVRMRYDQSVRGLAIGAPVELGGMPIGEVFETSLDFDQERKNFFVWVDALLYPRQMGDAFLHLMEEAGAASQTAKEQDRAFIRYLVEHGYRAKLKTGNLITGQLYVNIERVPKAPVFSGRYDALPVPFPTVQGANMEQLQTQLSNIANRLEKVRFDEIGTDLQNSLKSATRALDTANRSLNNLTPEARVMLVDAQKALRSAEATMAAVQPAVGPGGVTDQANDALLEVRKAAQSLRGLTDYLKTHPDALLRGRSGAAPQPAPVPMTSGPQGGQ</sequence>
<feature type="compositionally biased region" description="Low complexity" evidence="7">
    <location>
        <begin position="10"/>
        <end position="20"/>
    </location>
</feature>
<evidence type="ECO:0000259" key="9">
    <source>
        <dbReference type="Pfam" id="PF02470"/>
    </source>
</evidence>
<dbReference type="InterPro" id="IPR003399">
    <property type="entry name" value="Mce/MlaD"/>
</dbReference>
<feature type="domain" description="Mce/MlaD" evidence="9">
    <location>
        <begin position="255"/>
        <end position="313"/>
    </location>
</feature>
<comment type="subcellular location">
    <subcellularLocation>
        <location evidence="1">Cell inner membrane</location>
    </subcellularLocation>
</comment>
<evidence type="ECO:0000313" key="10">
    <source>
        <dbReference type="EMBL" id="SEN31145.1"/>
    </source>
</evidence>
<evidence type="ECO:0000256" key="2">
    <source>
        <dbReference type="ARBA" id="ARBA00022475"/>
    </source>
</evidence>
<reference evidence="10 11" key="1">
    <citation type="submission" date="2016-10" db="EMBL/GenBank/DDBJ databases">
        <authorList>
            <person name="de Groot N.N."/>
        </authorList>
    </citation>
    <scope>NUCLEOTIDE SEQUENCE [LARGE SCALE GENOMIC DNA]</scope>
    <source>
        <strain evidence="10 11">DSM 15123</strain>
    </source>
</reference>
<feature type="region of interest" description="Disordered" evidence="7">
    <location>
        <begin position="1"/>
        <end position="101"/>
    </location>
</feature>
<feature type="compositionally biased region" description="Low complexity" evidence="7">
    <location>
        <begin position="50"/>
        <end position="61"/>
    </location>
</feature>
<keyword evidence="3" id="KW-0997">Cell inner membrane</keyword>
<keyword evidence="2" id="KW-1003">Cell membrane</keyword>
<evidence type="ECO:0000256" key="3">
    <source>
        <dbReference type="ARBA" id="ARBA00022519"/>
    </source>
</evidence>